<comment type="similarity">
    <text evidence="2">Belongs to the acyltransferase 3 family.</text>
</comment>
<organism evidence="9 10">
    <name type="scientific">Streptococcus mitis</name>
    <dbReference type="NCBI Taxonomy" id="28037"/>
    <lineage>
        <taxon>Bacteria</taxon>
        <taxon>Bacillati</taxon>
        <taxon>Bacillota</taxon>
        <taxon>Bacilli</taxon>
        <taxon>Lactobacillales</taxon>
        <taxon>Streptococcaceae</taxon>
        <taxon>Streptococcus</taxon>
        <taxon>Streptococcus mitis group</taxon>
    </lineage>
</organism>
<dbReference type="GO" id="GO:0009246">
    <property type="term" value="P:enterobacterial common antigen biosynthetic process"/>
    <property type="evidence" value="ECO:0007669"/>
    <property type="project" value="TreeGrafter"/>
</dbReference>
<keyword evidence="4 7" id="KW-0812">Transmembrane</keyword>
<evidence type="ECO:0000313" key="10">
    <source>
        <dbReference type="Proteomes" id="UP000267870"/>
    </source>
</evidence>
<feature type="transmembrane region" description="Helical" evidence="7">
    <location>
        <begin position="126"/>
        <end position="146"/>
    </location>
</feature>
<dbReference type="EMBL" id="RJNZ01000002">
    <property type="protein sequence ID" value="RSI94081.1"/>
    <property type="molecule type" value="Genomic_DNA"/>
</dbReference>
<keyword evidence="3" id="KW-1003">Cell membrane</keyword>
<dbReference type="PANTHER" id="PTHR40074:SF2">
    <property type="entry name" value="O-ACETYLTRANSFERASE WECH"/>
    <property type="match status" value="1"/>
</dbReference>
<reference evidence="9 10" key="1">
    <citation type="submission" date="2018-11" db="EMBL/GenBank/DDBJ databases">
        <title>Species Designations Belie Phenotypic and Genotypic Heterogeneity in Oral Streptococci.</title>
        <authorList>
            <person name="Velsko I."/>
        </authorList>
    </citation>
    <scope>NUCLEOTIDE SEQUENCE [LARGE SCALE GENOMIC DNA]</scope>
    <source>
        <strain evidence="9 10">BCC55</strain>
    </source>
</reference>
<evidence type="ECO:0000256" key="7">
    <source>
        <dbReference type="SAM" id="Phobius"/>
    </source>
</evidence>
<feature type="transmembrane region" description="Helical" evidence="7">
    <location>
        <begin position="42"/>
        <end position="65"/>
    </location>
</feature>
<keyword evidence="6 7" id="KW-0472">Membrane</keyword>
<feature type="transmembrane region" description="Helical" evidence="7">
    <location>
        <begin position="86"/>
        <end position="106"/>
    </location>
</feature>
<keyword evidence="5 7" id="KW-1133">Transmembrane helix</keyword>
<evidence type="ECO:0000259" key="8">
    <source>
        <dbReference type="Pfam" id="PF01757"/>
    </source>
</evidence>
<dbReference type="AlphaFoldDB" id="A0A3R9IMQ1"/>
<proteinExistence type="inferred from homology"/>
<dbReference type="Pfam" id="PF01757">
    <property type="entry name" value="Acyl_transf_3"/>
    <property type="match status" value="1"/>
</dbReference>
<dbReference type="GO" id="GO:0016413">
    <property type="term" value="F:O-acetyltransferase activity"/>
    <property type="evidence" value="ECO:0007669"/>
    <property type="project" value="TreeGrafter"/>
</dbReference>
<evidence type="ECO:0000256" key="1">
    <source>
        <dbReference type="ARBA" id="ARBA00004651"/>
    </source>
</evidence>
<keyword evidence="9" id="KW-0808">Transferase</keyword>
<gene>
    <name evidence="9" type="ORF">D8845_03025</name>
</gene>
<evidence type="ECO:0000313" key="9">
    <source>
        <dbReference type="EMBL" id="RSI94081.1"/>
    </source>
</evidence>
<dbReference type="InterPro" id="IPR002656">
    <property type="entry name" value="Acyl_transf_3_dom"/>
</dbReference>
<name>A0A3R9IMQ1_STRMT</name>
<dbReference type="Proteomes" id="UP000267870">
    <property type="component" value="Unassembled WGS sequence"/>
</dbReference>
<feature type="transmembrane region" description="Helical" evidence="7">
    <location>
        <begin position="153"/>
        <end position="174"/>
    </location>
</feature>
<dbReference type="RefSeq" id="WP_260467929.1">
    <property type="nucleotide sequence ID" value="NZ_RJNZ01000002.1"/>
</dbReference>
<evidence type="ECO:0000256" key="3">
    <source>
        <dbReference type="ARBA" id="ARBA00022475"/>
    </source>
</evidence>
<feature type="transmembrane region" description="Helical" evidence="7">
    <location>
        <begin position="12"/>
        <end position="30"/>
    </location>
</feature>
<evidence type="ECO:0000256" key="2">
    <source>
        <dbReference type="ARBA" id="ARBA00007400"/>
    </source>
</evidence>
<dbReference type="GO" id="GO:0005886">
    <property type="term" value="C:plasma membrane"/>
    <property type="evidence" value="ECO:0007669"/>
    <property type="project" value="UniProtKB-SubCell"/>
</dbReference>
<comment type="caution">
    <text evidence="9">The sequence shown here is derived from an EMBL/GenBank/DDBJ whole genome shotgun (WGS) entry which is preliminary data.</text>
</comment>
<feature type="domain" description="Acyltransferase 3" evidence="8">
    <location>
        <begin position="6"/>
        <end position="169"/>
    </location>
</feature>
<evidence type="ECO:0000256" key="4">
    <source>
        <dbReference type="ARBA" id="ARBA00022692"/>
    </source>
</evidence>
<protein>
    <submittedName>
        <fullName evidence="9">Acyltransferase family protein</fullName>
    </submittedName>
</protein>
<keyword evidence="9" id="KW-0012">Acyltransferase</keyword>
<dbReference type="PANTHER" id="PTHR40074">
    <property type="entry name" value="O-ACETYLTRANSFERASE WECH"/>
    <property type="match status" value="1"/>
</dbReference>
<evidence type="ECO:0000256" key="6">
    <source>
        <dbReference type="ARBA" id="ARBA00023136"/>
    </source>
</evidence>
<evidence type="ECO:0000256" key="5">
    <source>
        <dbReference type="ARBA" id="ARBA00022989"/>
    </source>
</evidence>
<accession>A0A3R9IMQ1</accession>
<sequence length="177" mass="20895">MTKNRINWIDFGKGFAIFLVVIGHVFTGLFDSGKFTSDAKWLSIVIAFIYVFHIPVFFALSGYFFKSVENFKEYYFYMKKKTIVLGLPYIFYSIIHYVLQKIAGGSVRVPTTLFNLINIYKEPLGVVWYLYTLWALYLVYGFLSIFMKNKNYLFMISILGYIITLVYMSEIFFIKKF</sequence>
<comment type="subcellular location">
    <subcellularLocation>
        <location evidence="1">Cell membrane</location>
        <topology evidence="1">Multi-pass membrane protein</topology>
    </subcellularLocation>
</comment>